<dbReference type="OrthoDB" id="419617at2759"/>
<reference evidence="4 5" key="2">
    <citation type="submission" date="2018-11" db="EMBL/GenBank/DDBJ databases">
        <authorList>
            <consortium name="Pathogen Informatics"/>
        </authorList>
    </citation>
    <scope>NUCLEOTIDE SEQUENCE [LARGE SCALE GENOMIC DNA]</scope>
    <source>
        <strain evidence="4 5">NST_G2</strain>
    </source>
</reference>
<dbReference type="PROSITE" id="PS00092">
    <property type="entry name" value="N6_MTASE"/>
    <property type="match status" value="1"/>
</dbReference>
<dbReference type="InterPro" id="IPR002052">
    <property type="entry name" value="DNA_methylase_N6_adenine_CS"/>
</dbReference>
<evidence type="ECO:0000313" key="5">
    <source>
        <dbReference type="Proteomes" id="UP000275846"/>
    </source>
</evidence>
<dbReference type="InterPro" id="IPR007848">
    <property type="entry name" value="Small_mtfrase_dom"/>
</dbReference>
<dbReference type="CDD" id="cd02440">
    <property type="entry name" value="AdoMet_MTases"/>
    <property type="match status" value="1"/>
</dbReference>
<dbReference type="STRING" id="70667.A0A183TIP6"/>
<gene>
    <name evidence="4" type="ORF">SSLN_LOCUS16344</name>
</gene>
<accession>A0A183TIP6</accession>
<feature type="domain" description="Methyltransferase small" evidence="3">
    <location>
        <begin position="53"/>
        <end position="151"/>
    </location>
</feature>
<dbReference type="SUPFAM" id="SSF53335">
    <property type="entry name" value="S-adenosyl-L-methionine-dependent methyltransferases"/>
    <property type="match status" value="1"/>
</dbReference>
<dbReference type="Pfam" id="PF05175">
    <property type="entry name" value="MTS"/>
    <property type="match status" value="1"/>
</dbReference>
<evidence type="ECO:0000259" key="3">
    <source>
        <dbReference type="Pfam" id="PF05175"/>
    </source>
</evidence>
<dbReference type="PANTHER" id="PTHR23290">
    <property type="entry name" value="RRNA N6-ADENOSINE-METHYLTRANSFERASE METTL5"/>
    <property type="match status" value="1"/>
</dbReference>
<keyword evidence="5" id="KW-1185">Reference proteome</keyword>
<proteinExistence type="inferred from homology"/>
<organism evidence="6">
    <name type="scientific">Schistocephalus solidus</name>
    <name type="common">Tapeworm</name>
    <dbReference type="NCBI Taxonomy" id="70667"/>
    <lineage>
        <taxon>Eukaryota</taxon>
        <taxon>Metazoa</taxon>
        <taxon>Spiralia</taxon>
        <taxon>Lophotrochozoa</taxon>
        <taxon>Platyhelminthes</taxon>
        <taxon>Cestoda</taxon>
        <taxon>Eucestoda</taxon>
        <taxon>Diphyllobothriidea</taxon>
        <taxon>Diphyllobothriidae</taxon>
        <taxon>Schistocephalus</taxon>
    </lineage>
</organism>
<evidence type="ECO:0000256" key="2">
    <source>
        <dbReference type="ARBA" id="ARBA00041374"/>
    </source>
</evidence>
<dbReference type="GO" id="GO:0008988">
    <property type="term" value="F:rRNA (adenine-N6-)-methyltransferase activity"/>
    <property type="evidence" value="ECO:0007669"/>
    <property type="project" value="TreeGrafter"/>
</dbReference>
<name>A0A183TIP6_SCHSO</name>
<comment type="similarity">
    <text evidence="1">Belongs to the methyltransferase superfamily. PrmA family.</text>
</comment>
<dbReference type="InterPro" id="IPR051720">
    <property type="entry name" value="rRNA_MeTrfase/Polyamine_Synth"/>
</dbReference>
<evidence type="ECO:0000256" key="1">
    <source>
        <dbReference type="ARBA" id="ARBA00009741"/>
    </source>
</evidence>
<sequence length="215" mass="24029">MSFTRLSRKKLQMELQDLSSFSEPKQYLEQYPTSPHVAADILFDIQTRDCAIEDKLVADLGCGAGMLTIGAHLLGARLVVGFDIDADAVKDLTQNISENFAPDAQTIEVVLCDVTKLAAREKTFDTVITNPPFGTTDQTNGMDTAFLEKALSISRENVYSLHKTTTRKHIIKTVEGLGARCEIVAELRFDIPKLYKKHKYQSVDVAVDFVHSWFE</sequence>
<dbReference type="Proteomes" id="UP000275846">
    <property type="component" value="Unassembled WGS sequence"/>
</dbReference>
<reference evidence="6" key="1">
    <citation type="submission" date="2016-06" db="UniProtKB">
        <authorList>
            <consortium name="WormBaseParasite"/>
        </authorList>
    </citation>
    <scope>IDENTIFICATION</scope>
</reference>
<protein>
    <recommendedName>
        <fullName evidence="2">Methyltransferase-like protein 5</fullName>
    </recommendedName>
</protein>
<evidence type="ECO:0000313" key="4">
    <source>
        <dbReference type="EMBL" id="VDM02730.1"/>
    </source>
</evidence>
<dbReference type="AlphaFoldDB" id="A0A183TIP6"/>
<dbReference type="Gene3D" id="3.40.50.150">
    <property type="entry name" value="Vaccinia Virus protein VP39"/>
    <property type="match status" value="1"/>
</dbReference>
<dbReference type="EMBL" id="UYSU01040977">
    <property type="protein sequence ID" value="VDM02730.1"/>
    <property type="molecule type" value="Genomic_DNA"/>
</dbReference>
<dbReference type="PANTHER" id="PTHR23290:SF0">
    <property type="entry name" value="RRNA N6-ADENOSINE-METHYLTRANSFERASE METTL5"/>
    <property type="match status" value="1"/>
</dbReference>
<dbReference type="WBParaSite" id="SSLN_0001696501-mRNA-1">
    <property type="protein sequence ID" value="SSLN_0001696501-mRNA-1"/>
    <property type="gene ID" value="SSLN_0001696501"/>
</dbReference>
<dbReference type="GO" id="GO:0003676">
    <property type="term" value="F:nucleic acid binding"/>
    <property type="evidence" value="ECO:0007669"/>
    <property type="project" value="InterPro"/>
</dbReference>
<dbReference type="InterPro" id="IPR029063">
    <property type="entry name" value="SAM-dependent_MTases_sf"/>
</dbReference>
<evidence type="ECO:0000313" key="6">
    <source>
        <dbReference type="WBParaSite" id="SSLN_0001696501-mRNA-1"/>
    </source>
</evidence>